<dbReference type="Pfam" id="PF14555">
    <property type="entry name" value="UBA_4"/>
    <property type="match status" value="1"/>
</dbReference>
<evidence type="ECO:0000259" key="4">
    <source>
        <dbReference type="PROSITE" id="PS50053"/>
    </source>
</evidence>
<dbReference type="GO" id="GO:0005783">
    <property type="term" value="C:endoplasmic reticulum"/>
    <property type="evidence" value="ECO:0007669"/>
    <property type="project" value="TreeGrafter"/>
</dbReference>
<dbReference type="GO" id="GO:0036503">
    <property type="term" value="P:ERAD pathway"/>
    <property type="evidence" value="ECO:0007669"/>
    <property type="project" value="TreeGrafter"/>
</dbReference>
<comment type="caution">
    <text evidence="5">The sequence shown here is derived from an EMBL/GenBank/DDBJ whole genome shotgun (WGS) entry which is preliminary data.</text>
</comment>
<dbReference type="InterPro" id="IPR050730">
    <property type="entry name" value="UBX_domain-protein"/>
</dbReference>
<dbReference type="InterPro" id="IPR006577">
    <property type="entry name" value="UAS"/>
</dbReference>
<dbReference type="Pfam" id="PF00789">
    <property type="entry name" value="UBX"/>
    <property type="match status" value="1"/>
</dbReference>
<dbReference type="PROSITE" id="PS50053">
    <property type="entry name" value="UBIQUITIN_2"/>
    <property type="match status" value="1"/>
</dbReference>
<dbReference type="PROSITE" id="PS50033">
    <property type="entry name" value="UBX"/>
    <property type="match status" value="1"/>
</dbReference>
<evidence type="ECO:0000256" key="1">
    <source>
        <dbReference type="SAM" id="Coils"/>
    </source>
</evidence>
<proteinExistence type="predicted"/>
<dbReference type="OrthoDB" id="1920064at2759"/>
<dbReference type="Gene3D" id="3.10.20.90">
    <property type="entry name" value="Phosphatidylinositol 3-kinase Catalytic Subunit, Chain A, domain 1"/>
    <property type="match status" value="2"/>
</dbReference>
<feature type="domain" description="Ubiquitin-like" evidence="4">
    <location>
        <begin position="106"/>
        <end position="174"/>
    </location>
</feature>
<name>A0A812DV40_ACAPH</name>
<dbReference type="GO" id="GO:0043130">
    <property type="term" value="F:ubiquitin binding"/>
    <property type="evidence" value="ECO:0007669"/>
    <property type="project" value="TreeGrafter"/>
</dbReference>
<dbReference type="SUPFAM" id="SSF52833">
    <property type="entry name" value="Thioredoxin-like"/>
    <property type="match status" value="1"/>
</dbReference>
<dbReference type="InterPro" id="IPR001012">
    <property type="entry name" value="UBX_dom"/>
</dbReference>
<feature type="region of interest" description="Disordered" evidence="2">
    <location>
        <begin position="178"/>
        <end position="237"/>
    </location>
</feature>
<organism evidence="5 6">
    <name type="scientific">Acanthosepion pharaonis</name>
    <name type="common">Pharaoh cuttlefish</name>
    <name type="synonym">Sepia pharaonis</name>
    <dbReference type="NCBI Taxonomy" id="158019"/>
    <lineage>
        <taxon>Eukaryota</taxon>
        <taxon>Metazoa</taxon>
        <taxon>Spiralia</taxon>
        <taxon>Lophotrochozoa</taxon>
        <taxon>Mollusca</taxon>
        <taxon>Cephalopoda</taxon>
        <taxon>Coleoidea</taxon>
        <taxon>Decapodiformes</taxon>
        <taxon>Sepiida</taxon>
        <taxon>Sepiina</taxon>
        <taxon>Sepiidae</taxon>
        <taxon>Acanthosepion</taxon>
    </lineage>
</organism>
<dbReference type="EMBL" id="CAHIKZ030004524">
    <property type="protein sequence ID" value="CAE1311723.1"/>
    <property type="molecule type" value="Genomic_DNA"/>
</dbReference>
<gene>
    <name evidence="5" type="ORF">SPHA_63083</name>
</gene>
<evidence type="ECO:0000256" key="2">
    <source>
        <dbReference type="SAM" id="MobiDB-lite"/>
    </source>
</evidence>
<evidence type="ECO:0000313" key="5">
    <source>
        <dbReference type="EMBL" id="CAE1311723.1"/>
    </source>
</evidence>
<dbReference type="AlphaFoldDB" id="A0A812DV40"/>
<dbReference type="Pfam" id="PF21021">
    <property type="entry name" value="FAF1"/>
    <property type="match status" value="1"/>
</dbReference>
<dbReference type="InterPro" id="IPR049483">
    <property type="entry name" value="FAF1_2-like_UAS"/>
</dbReference>
<feature type="domain" description="UBX" evidence="3">
    <location>
        <begin position="517"/>
        <end position="575"/>
    </location>
</feature>
<dbReference type="Gene3D" id="1.10.8.10">
    <property type="entry name" value="DNA helicase RuvA subunit, C-terminal domain"/>
    <property type="match status" value="1"/>
</dbReference>
<sequence>MRIRYKATMAEGSRDDILSIFQEITRIENFNLCIEILEQHDWNLQEAVQNAIPPEVCSPSADILPGGPTTQNSNEASPSLPSSSPFENASLALDYPVETKHLPRMLTFNVEYESRTISLSLPDTDTVGSIKDELSRRLSIPVSDQELKGWSSSKVDDKKPLKDLHLSTETKLKLHNTKSKFGPPVVKPKYSNAAAESSSSTSLKCSTSADAKLAGNSNSQKDKMEIADEDDDDLVDDYDDDDMIPDSMIEDDIWTPSKPKCGPLMPEDFTDECEAQQQFTRGFIDRFGECHPAFYIGTLDDAVKDSLMLRAKERKPLAVYLHDDNNIVTNVFCSKMLCSEEIVNYLTENFFVWAWDMTNDKNKARLLTMATRHFGMIASSQIKSYIPNKLPLLLIISRARSTNEVSTVIQGCINLDELMSSLITAFELFQDQQRQDVMEEEERERRELIKREQDEAYEASLVADRLKEERLQQEIEFEKIAQQKREEEELARLESERNKAQMRENIAKELPAEPAENIKGVVQIRLHLPSGNIVTRRFYGQEPLRYLFQFLTSKGYPTDEFKVLSRYPQQDVSIY</sequence>
<reference evidence="5" key="1">
    <citation type="submission" date="2021-01" db="EMBL/GenBank/DDBJ databases">
        <authorList>
            <person name="Li R."/>
            <person name="Bekaert M."/>
        </authorList>
    </citation>
    <scope>NUCLEOTIDE SEQUENCE</scope>
    <source>
        <strain evidence="5">Farmed</strain>
    </source>
</reference>
<feature type="compositionally biased region" description="Low complexity" evidence="2">
    <location>
        <begin position="191"/>
        <end position="209"/>
    </location>
</feature>
<dbReference type="InterPro" id="IPR000626">
    <property type="entry name" value="Ubiquitin-like_dom"/>
</dbReference>
<keyword evidence="6" id="KW-1185">Reference proteome</keyword>
<feature type="coiled-coil region" evidence="1">
    <location>
        <begin position="449"/>
        <end position="510"/>
    </location>
</feature>
<dbReference type="InterPro" id="IPR029071">
    <property type="entry name" value="Ubiquitin-like_domsf"/>
</dbReference>
<dbReference type="InterPro" id="IPR036249">
    <property type="entry name" value="Thioredoxin-like_sf"/>
</dbReference>
<accession>A0A812DV40</accession>
<dbReference type="SUPFAM" id="SSF54236">
    <property type="entry name" value="Ubiquitin-like"/>
    <property type="match status" value="2"/>
</dbReference>
<dbReference type="GO" id="GO:0005634">
    <property type="term" value="C:nucleus"/>
    <property type="evidence" value="ECO:0007669"/>
    <property type="project" value="TreeGrafter"/>
</dbReference>
<dbReference type="PANTHER" id="PTHR23322">
    <property type="entry name" value="FAS-ASSOCIATED PROTEIN"/>
    <property type="match status" value="1"/>
</dbReference>
<feature type="compositionally biased region" description="Acidic residues" evidence="2">
    <location>
        <begin position="227"/>
        <end position="237"/>
    </location>
</feature>
<dbReference type="SMART" id="SM00594">
    <property type="entry name" value="UAS"/>
    <property type="match status" value="1"/>
</dbReference>
<dbReference type="Proteomes" id="UP000597762">
    <property type="component" value="Unassembled WGS sequence"/>
</dbReference>
<evidence type="ECO:0000313" key="6">
    <source>
        <dbReference type="Proteomes" id="UP000597762"/>
    </source>
</evidence>
<dbReference type="Gene3D" id="3.40.30.10">
    <property type="entry name" value="Glutaredoxin"/>
    <property type="match status" value="1"/>
</dbReference>
<protein>
    <submittedName>
        <fullName evidence="5">FAF1</fullName>
    </submittedName>
</protein>
<evidence type="ECO:0000259" key="3">
    <source>
        <dbReference type="PROSITE" id="PS50033"/>
    </source>
</evidence>
<keyword evidence="1" id="KW-0175">Coiled coil</keyword>
<feature type="region of interest" description="Disordered" evidence="2">
    <location>
        <begin position="59"/>
        <end position="85"/>
    </location>
</feature>
<dbReference type="PANTHER" id="PTHR23322:SF96">
    <property type="entry name" value="FAS-ASSOCIATED FACTOR 1"/>
    <property type="match status" value="1"/>
</dbReference>